<proteinExistence type="predicted"/>
<dbReference type="OrthoDB" id="5587079at2"/>
<keyword evidence="3" id="KW-1185">Reference proteome</keyword>
<reference evidence="2 3" key="1">
    <citation type="submission" date="2017-11" db="EMBL/GenBank/DDBJ databases">
        <title>Draft genome sequence of environmental isolate Aeromonas cavernicola sp. nov. MDC 2508.</title>
        <authorList>
            <person name="Colston S.M."/>
            <person name="Navarro A."/>
            <person name="Martinez-Murcia A.J."/>
            <person name="Graf J."/>
        </authorList>
    </citation>
    <scope>NUCLEOTIDE SEQUENCE [LARGE SCALE GENOMIC DNA]</scope>
    <source>
        <strain evidence="2 3">MDC 2508</strain>
    </source>
</reference>
<dbReference type="InterPro" id="IPR050767">
    <property type="entry name" value="Sel1_AlgK"/>
</dbReference>
<comment type="caution">
    <text evidence="2">The sequence shown here is derived from an EMBL/GenBank/DDBJ whole genome shotgun (WGS) entry which is preliminary data.</text>
</comment>
<dbReference type="AlphaFoldDB" id="A0A2H9U5R1"/>
<protein>
    <recommendedName>
        <fullName evidence="4">Sel1 repeat family protein</fullName>
    </recommendedName>
</protein>
<keyword evidence="1" id="KW-0732">Signal</keyword>
<evidence type="ECO:0000256" key="1">
    <source>
        <dbReference type="SAM" id="SignalP"/>
    </source>
</evidence>
<dbReference type="RefSeq" id="WP_100293584.1">
    <property type="nucleotide sequence ID" value="NZ_PGGC01000068.1"/>
</dbReference>
<evidence type="ECO:0008006" key="4">
    <source>
        <dbReference type="Google" id="ProtNLM"/>
    </source>
</evidence>
<dbReference type="EMBL" id="PGGC01000068">
    <property type="protein sequence ID" value="PJG59383.1"/>
    <property type="molecule type" value="Genomic_DNA"/>
</dbReference>
<accession>A0A2H9U5R1</accession>
<dbReference type="Proteomes" id="UP000235861">
    <property type="component" value="Unassembled WGS sequence"/>
</dbReference>
<dbReference type="Gene3D" id="1.25.40.10">
    <property type="entry name" value="Tetratricopeptide repeat domain"/>
    <property type="match status" value="1"/>
</dbReference>
<name>A0A2H9U5R1_9GAMM</name>
<dbReference type="InterPro" id="IPR011990">
    <property type="entry name" value="TPR-like_helical_dom_sf"/>
</dbReference>
<organism evidence="2 3">
    <name type="scientific">Aeromonas cavernicola</name>
    <dbReference type="NCBI Taxonomy" id="1006623"/>
    <lineage>
        <taxon>Bacteria</taxon>
        <taxon>Pseudomonadati</taxon>
        <taxon>Pseudomonadota</taxon>
        <taxon>Gammaproteobacteria</taxon>
        <taxon>Aeromonadales</taxon>
        <taxon>Aeromonadaceae</taxon>
        <taxon>Aeromonas</taxon>
    </lineage>
</organism>
<evidence type="ECO:0000313" key="2">
    <source>
        <dbReference type="EMBL" id="PJG59383.1"/>
    </source>
</evidence>
<feature type="chain" id="PRO_5014145609" description="Sel1 repeat family protein" evidence="1">
    <location>
        <begin position="19"/>
        <end position="326"/>
    </location>
</feature>
<sequence length="326" mass="36459">MNKIALLIMFMITFPVFAKQDAEALYQQAVIPWEQGQSNSLELMLKAANAGHTEALCNIARAYQGTAIIRSEEARQYFTKAAELGGLCGMIALSDLGSGFKLTEALTEDNGDNNWTRKAIEVTKERVKKNDIDAIKTYAFIVGISDYNGYCEWMEKAAALGDADAMKQLAGHIESGCGWYLMPGSREKAAKYWLEQAANNGNPRAMEELGGLAYDAGNVSEMLNWFDKAIETGNKNSLAMASSFLMGHPVSSMPIDRIYQDLKRAYSLNYILTIKDPNDKDEDYSPYSKLKELNKKLTKSEIDSAKKWAEEWMKTHQVRTYGLVFN</sequence>
<dbReference type="PANTHER" id="PTHR11102:SF160">
    <property type="entry name" value="ERAD-ASSOCIATED E3 UBIQUITIN-PROTEIN LIGASE COMPONENT HRD3"/>
    <property type="match status" value="1"/>
</dbReference>
<evidence type="ECO:0000313" key="3">
    <source>
        <dbReference type="Proteomes" id="UP000235861"/>
    </source>
</evidence>
<gene>
    <name evidence="2" type="ORF">CUC53_07525</name>
</gene>
<dbReference type="SUPFAM" id="SSF81901">
    <property type="entry name" value="HCP-like"/>
    <property type="match status" value="2"/>
</dbReference>
<feature type="signal peptide" evidence="1">
    <location>
        <begin position="1"/>
        <end position="18"/>
    </location>
</feature>
<dbReference type="PANTHER" id="PTHR11102">
    <property type="entry name" value="SEL-1-LIKE PROTEIN"/>
    <property type="match status" value="1"/>
</dbReference>